<proteinExistence type="predicted"/>
<keyword evidence="4" id="KW-0238">DNA-binding</keyword>
<evidence type="ECO:0000313" key="8">
    <source>
        <dbReference type="EMBL" id="QLI83042.1"/>
    </source>
</evidence>
<dbReference type="InterPro" id="IPR019661">
    <property type="entry name" value="RepA2"/>
</dbReference>
<name>A0A7D5ZBC3_9NEIS</name>
<dbReference type="EMBL" id="CP058952">
    <property type="protein sequence ID" value="QLI83042.1"/>
    <property type="molecule type" value="Genomic_DNA"/>
</dbReference>
<dbReference type="AlphaFoldDB" id="A0A7D5ZBC3"/>
<reference evidence="8 9" key="1">
    <citation type="journal article" date="2016" name="Int. J. Syst. Evol. Microbiol.">
        <title>Chitinibacter fontanus sp. nov., isolated from a spring.</title>
        <authorList>
            <person name="Sheu S.Y."/>
            <person name="Li Y.S."/>
            <person name="Young C.C."/>
            <person name="Chen W.M."/>
        </authorList>
    </citation>
    <scope>NUCLEOTIDE SEQUENCE [LARGE SCALE GENOMIC DNA]</scope>
    <source>
        <strain evidence="8 9">STM-7</strain>
    </source>
</reference>
<dbReference type="Pfam" id="PF10723">
    <property type="entry name" value="RepB-RCR_reg"/>
    <property type="match status" value="1"/>
</dbReference>
<sequence>MTDSVKRPRGRPALSGAAMSPAERKRRSRALQVTRATQDHNARLPKALSVEIDASLHQRFSRFCQQKGLTQAQGLELLISTLAN</sequence>
<dbReference type="GO" id="GO:0003677">
    <property type="term" value="F:DNA binding"/>
    <property type="evidence" value="ECO:0007669"/>
    <property type="project" value="UniProtKB-KW"/>
</dbReference>
<keyword evidence="1" id="KW-0678">Repressor</keyword>
<evidence type="ECO:0000256" key="1">
    <source>
        <dbReference type="ARBA" id="ARBA00022491"/>
    </source>
</evidence>
<dbReference type="GO" id="GO:0006276">
    <property type="term" value="P:plasmid maintenance"/>
    <property type="evidence" value="ECO:0007669"/>
    <property type="project" value="UniProtKB-KW"/>
</dbReference>
<feature type="region of interest" description="Disordered" evidence="7">
    <location>
        <begin position="1"/>
        <end position="35"/>
    </location>
</feature>
<keyword evidence="3" id="KW-0805">Transcription regulation</keyword>
<evidence type="ECO:0000256" key="4">
    <source>
        <dbReference type="ARBA" id="ARBA00023125"/>
    </source>
</evidence>
<dbReference type="Proteomes" id="UP000510822">
    <property type="component" value="Chromosome"/>
</dbReference>
<evidence type="ECO:0000313" key="9">
    <source>
        <dbReference type="Proteomes" id="UP000510822"/>
    </source>
</evidence>
<keyword evidence="9" id="KW-1185">Reference proteome</keyword>
<dbReference type="RefSeq" id="WP_180307112.1">
    <property type="nucleotide sequence ID" value="NZ_CP058952.1"/>
</dbReference>
<evidence type="ECO:0000256" key="3">
    <source>
        <dbReference type="ARBA" id="ARBA00023015"/>
    </source>
</evidence>
<gene>
    <name evidence="8" type="ORF">HZU75_16780</name>
</gene>
<evidence type="ECO:0000256" key="5">
    <source>
        <dbReference type="ARBA" id="ARBA00023163"/>
    </source>
</evidence>
<accession>A0A7D5ZBC3</accession>
<evidence type="ECO:0000256" key="7">
    <source>
        <dbReference type="SAM" id="MobiDB-lite"/>
    </source>
</evidence>
<protein>
    <recommendedName>
        <fullName evidence="6">Protein CopB</fullName>
    </recommendedName>
</protein>
<evidence type="ECO:0000256" key="2">
    <source>
        <dbReference type="ARBA" id="ARBA00022689"/>
    </source>
</evidence>
<dbReference type="KEGG" id="cfon:HZU75_16780"/>
<keyword evidence="2" id="KW-0615">Plasmid copy control</keyword>
<evidence type="ECO:0000256" key="6">
    <source>
        <dbReference type="ARBA" id="ARBA00031853"/>
    </source>
</evidence>
<organism evidence="8 9">
    <name type="scientific">Chitinibacter fontanus</name>
    <dbReference type="NCBI Taxonomy" id="1737446"/>
    <lineage>
        <taxon>Bacteria</taxon>
        <taxon>Pseudomonadati</taxon>
        <taxon>Pseudomonadota</taxon>
        <taxon>Betaproteobacteria</taxon>
        <taxon>Neisseriales</taxon>
        <taxon>Chitinibacteraceae</taxon>
        <taxon>Chitinibacter</taxon>
    </lineage>
</organism>
<keyword evidence="5" id="KW-0804">Transcription</keyword>